<accession>A0A7S9HF11</accession>
<dbReference type="AlphaFoldDB" id="A0A7S9HF11"/>
<evidence type="ECO:0000313" key="1">
    <source>
        <dbReference type="EMBL" id="QPG07789.1"/>
    </source>
</evidence>
<name>A0A7S9HF11_KLEPN</name>
<reference evidence="1 2" key="1">
    <citation type="submission" date="2020-11" db="EMBL/GenBank/DDBJ databases">
        <title>Whole Genome sequence of MDR strain of Klebsiella pneumoniae K219 isolated from sputum.</title>
        <authorList>
            <person name="Aditi B.P."/>
            <person name="Mahalakshmi K."/>
            <person name="Naveen Kumar V."/>
        </authorList>
    </citation>
    <scope>NUCLEOTIDE SEQUENCE [LARGE SCALE GENOMIC DNA]</scope>
    <source>
        <strain evidence="1 2">K219</strain>
    </source>
</reference>
<gene>
    <name evidence="1" type="ORF">IUJ34_10660</name>
</gene>
<sequence>MCIARRRCACAGLRGLNLWRTRRPDKAFMPPSGTTAGTASDVYRPAALRLRGPALFEPVEDPQAG</sequence>
<dbReference type="Proteomes" id="UP000594592">
    <property type="component" value="Chromosome"/>
</dbReference>
<organism evidence="1 2">
    <name type="scientific">Klebsiella pneumoniae subsp. pneumoniae</name>
    <dbReference type="NCBI Taxonomy" id="72407"/>
    <lineage>
        <taxon>Bacteria</taxon>
        <taxon>Pseudomonadati</taxon>
        <taxon>Pseudomonadota</taxon>
        <taxon>Gammaproteobacteria</taxon>
        <taxon>Enterobacterales</taxon>
        <taxon>Enterobacteriaceae</taxon>
        <taxon>Klebsiella/Raoultella group</taxon>
        <taxon>Klebsiella</taxon>
        <taxon>Klebsiella pneumoniae complex</taxon>
    </lineage>
</organism>
<dbReference type="EMBL" id="CP064820">
    <property type="protein sequence ID" value="QPG07789.1"/>
    <property type="molecule type" value="Genomic_DNA"/>
</dbReference>
<protein>
    <submittedName>
        <fullName evidence="1">Uncharacterized protein</fullName>
    </submittedName>
</protein>
<evidence type="ECO:0000313" key="2">
    <source>
        <dbReference type="Proteomes" id="UP000594592"/>
    </source>
</evidence>
<proteinExistence type="predicted"/>